<dbReference type="Pfam" id="PF03692">
    <property type="entry name" value="CxxCxxCC"/>
    <property type="match status" value="1"/>
</dbReference>
<accession>A0A7T5VCT2</accession>
<evidence type="ECO:0000313" key="2">
    <source>
        <dbReference type="Proteomes" id="UP000596092"/>
    </source>
</evidence>
<keyword evidence="2" id="KW-1185">Reference proteome</keyword>
<dbReference type="PANTHER" id="PTHR35866:SF1">
    <property type="entry name" value="YKGJ FAMILY CYSTEINE CLUSTER PROTEIN"/>
    <property type="match status" value="1"/>
</dbReference>
<name>A0A7T5VCT2_9BACT</name>
<reference evidence="1 2" key="1">
    <citation type="submission" date="2020-05" db="EMBL/GenBank/DDBJ databases">
        <title>Complete genome of Desulfobulbus oligotrophicus.</title>
        <authorList>
            <person name="Podar M."/>
        </authorList>
    </citation>
    <scope>NUCLEOTIDE SEQUENCE [LARGE SCALE GENOMIC DNA]</scope>
    <source>
        <strain evidence="1 2">Prop6</strain>
    </source>
</reference>
<sequence>MTATELTEQFETISAKQPFAFACHPGISCFTECCRELDLALSPYDVLRLKSALAVTSGQFLERYVIIEQQQDQILPICYLTMIDDGRASCVFVNQQGCSVYPDRPGSCRAYPLGRGGACSDGGEVIESLVLLREPHCKGFTEPVAQTAQTYLQEQGLTLYNRFNDALLPLYQHQSIRNKTFHPTPQQLDQYILVLYDIDRFRQELVSGHIHLPSPLHTRQLRGVAGSDEDLLLLGIEWLVCEWFS</sequence>
<dbReference type="InterPro" id="IPR005358">
    <property type="entry name" value="Puta_zinc/iron-chelating_dom"/>
</dbReference>
<gene>
    <name evidence="1" type="ORF">HP555_06440</name>
</gene>
<dbReference type="EMBL" id="CP054140">
    <property type="protein sequence ID" value="QQG65530.1"/>
    <property type="molecule type" value="Genomic_DNA"/>
</dbReference>
<organism evidence="1 2">
    <name type="scientific">Desulfobulbus oligotrophicus</name>
    <dbReference type="NCBI Taxonomy" id="1909699"/>
    <lineage>
        <taxon>Bacteria</taxon>
        <taxon>Pseudomonadati</taxon>
        <taxon>Thermodesulfobacteriota</taxon>
        <taxon>Desulfobulbia</taxon>
        <taxon>Desulfobulbales</taxon>
        <taxon>Desulfobulbaceae</taxon>
        <taxon>Desulfobulbus</taxon>
    </lineage>
</organism>
<evidence type="ECO:0000313" key="1">
    <source>
        <dbReference type="EMBL" id="QQG65530.1"/>
    </source>
</evidence>
<protein>
    <submittedName>
        <fullName evidence="1">YkgJ family cysteine cluster protein</fullName>
    </submittedName>
</protein>
<dbReference type="AlphaFoldDB" id="A0A7T5VCT2"/>
<proteinExistence type="predicted"/>
<dbReference type="KEGG" id="dog:HP555_06440"/>
<dbReference type="Proteomes" id="UP000596092">
    <property type="component" value="Chromosome"/>
</dbReference>
<dbReference type="RefSeq" id="WP_199264351.1">
    <property type="nucleotide sequence ID" value="NZ_CP054140.1"/>
</dbReference>
<dbReference type="PANTHER" id="PTHR35866">
    <property type="entry name" value="PUTATIVE-RELATED"/>
    <property type="match status" value="1"/>
</dbReference>